<evidence type="ECO:0000313" key="11">
    <source>
        <dbReference type="EMBL" id="CAH1208182.1"/>
    </source>
</evidence>
<keyword evidence="12" id="KW-1185">Reference proteome</keyword>
<dbReference type="NCBIfam" id="TIGR01843">
    <property type="entry name" value="type_I_hlyD"/>
    <property type="match status" value="1"/>
</dbReference>
<dbReference type="PROSITE" id="PS00543">
    <property type="entry name" value="HLYD_FAMILY"/>
    <property type="match status" value="1"/>
</dbReference>
<name>A0ABM9CA87_9BACL</name>
<evidence type="ECO:0000256" key="4">
    <source>
        <dbReference type="ARBA" id="ARBA00022475"/>
    </source>
</evidence>
<evidence type="ECO:0000256" key="9">
    <source>
        <dbReference type="SAM" id="Coils"/>
    </source>
</evidence>
<evidence type="ECO:0000259" key="10">
    <source>
        <dbReference type="Pfam" id="PF26002"/>
    </source>
</evidence>
<accession>A0ABM9CA87</accession>
<protein>
    <submittedName>
        <fullName evidence="11">Hemolysin secretion protein D, chromosomal</fullName>
    </submittedName>
</protein>
<evidence type="ECO:0000256" key="2">
    <source>
        <dbReference type="ARBA" id="ARBA00009477"/>
    </source>
</evidence>
<dbReference type="PRINTS" id="PR01490">
    <property type="entry name" value="RTXTOXIND"/>
</dbReference>
<dbReference type="PANTHER" id="PTHR30386">
    <property type="entry name" value="MEMBRANE FUSION SUBUNIT OF EMRAB-TOLC MULTIDRUG EFFLUX PUMP"/>
    <property type="match status" value="1"/>
</dbReference>
<keyword evidence="3" id="KW-0813">Transport</keyword>
<keyword evidence="8" id="KW-0472">Membrane</keyword>
<keyword evidence="7" id="KW-1133">Transmembrane helix</keyword>
<comment type="caution">
    <text evidence="11">The sequence shown here is derived from an EMBL/GenBank/DDBJ whole genome shotgun (WGS) entry which is preliminary data.</text>
</comment>
<dbReference type="InterPro" id="IPR006144">
    <property type="entry name" value="Secretion_HlyD_CS"/>
</dbReference>
<keyword evidence="4" id="KW-1003">Cell membrane</keyword>
<dbReference type="PANTHER" id="PTHR30386:SF27">
    <property type="entry name" value="MEMBRANE FUSION PROTEIN (MFP) FAMILY PROTEIN"/>
    <property type="match status" value="1"/>
</dbReference>
<dbReference type="InterPro" id="IPR050739">
    <property type="entry name" value="MFP"/>
</dbReference>
<dbReference type="Pfam" id="PF26002">
    <property type="entry name" value="Beta-barrel_AprE"/>
    <property type="match status" value="1"/>
</dbReference>
<comment type="similarity">
    <text evidence="2">Belongs to the membrane fusion protein (MFP) (TC 8.A.1) family.</text>
</comment>
<keyword evidence="6" id="KW-0812">Transmembrane</keyword>
<feature type="domain" description="AprE-like beta-barrel" evidence="10">
    <location>
        <begin position="331"/>
        <end position="419"/>
    </location>
</feature>
<evidence type="ECO:0000256" key="3">
    <source>
        <dbReference type="ARBA" id="ARBA00022448"/>
    </source>
</evidence>
<evidence type="ECO:0000256" key="7">
    <source>
        <dbReference type="ARBA" id="ARBA00022989"/>
    </source>
</evidence>
<keyword evidence="5" id="KW-0997">Cell inner membrane</keyword>
<evidence type="ECO:0000256" key="5">
    <source>
        <dbReference type="ARBA" id="ARBA00022519"/>
    </source>
</evidence>
<dbReference type="Proteomes" id="UP000838686">
    <property type="component" value="Unassembled WGS sequence"/>
</dbReference>
<feature type="coiled-coil region" evidence="9">
    <location>
        <begin position="145"/>
        <end position="289"/>
    </location>
</feature>
<dbReference type="RefSeq" id="WP_236343157.1">
    <property type="nucleotide sequence ID" value="NZ_CAKMMF010000014.1"/>
</dbReference>
<evidence type="ECO:0000256" key="8">
    <source>
        <dbReference type="ARBA" id="ARBA00023136"/>
    </source>
</evidence>
<gene>
    <name evidence="11" type="primary">hlyD</name>
    <name evidence="11" type="ORF">PAECIP111893_02854</name>
</gene>
<dbReference type="EMBL" id="CAKMMF010000014">
    <property type="protein sequence ID" value="CAH1208182.1"/>
    <property type="molecule type" value="Genomic_DNA"/>
</dbReference>
<evidence type="ECO:0000256" key="1">
    <source>
        <dbReference type="ARBA" id="ARBA00004377"/>
    </source>
</evidence>
<sequence>MFGIRSKDRLEYEFMPDAMEIEETPPLPLGRWLIWTIGSLFTIAVIWSCIGQVDEVATARGKVFPEGRTKVLQPMEEASIKSIFVEEGQRVKKGMVLIEFDSTVAVADQEGLQRGLMIAQIEKDMIAAELLGDPYVLSNYGADGQQAEAKEIVDMQQQLREARDNAYASRLGAAELVVAQREKDVTLAQSKLESLQKQLQLNKLSRSEEQADSTSVADLLKEDNKVVQSERDIADQERKIEQAEDALSEAQQNVSAIEEQRKRELLDLLVEKEKAITSLNAELTKATKKKDLQQLISPVDGTIHGISSLTIGGVVKPAEAVISVVPEDTPLIVEATVTNQDIGFIKVGQEVFLKVDTFPFQKYGYLYGELLHISPDAFDDEKLGPVYKAKVKIRSNESSRGVAIHLVPGMSLTAEVKTGQRRIIEFFLSPIMKSVEEGFKLR</sequence>
<dbReference type="InterPro" id="IPR058982">
    <property type="entry name" value="Beta-barrel_AprE"/>
</dbReference>
<proteinExistence type="inferred from homology"/>
<evidence type="ECO:0000256" key="6">
    <source>
        <dbReference type="ARBA" id="ARBA00022692"/>
    </source>
</evidence>
<keyword evidence="9" id="KW-0175">Coiled coil</keyword>
<evidence type="ECO:0000313" key="12">
    <source>
        <dbReference type="Proteomes" id="UP000838686"/>
    </source>
</evidence>
<dbReference type="InterPro" id="IPR010129">
    <property type="entry name" value="T1SS_HlyD"/>
</dbReference>
<reference evidence="11" key="1">
    <citation type="submission" date="2022-01" db="EMBL/GenBank/DDBJ databases">
        <authorList>
            <person name="Criscuolo A."/>
        </authorList>
    </citation>
    <scope>NUCLEOTIDE SEQUENCE</scope>
    <source>
        <strain evidence="11">CIP111893</strain>
    </source>
</reference>
<organism evidence="11 12">
    <name type="scientific">Paenibacillus plantiphilus</name>
    <dbReference type="NCBI Taxonomy" id="2905650"/>
    <lineage>
        <taxon>Bacteria</taxon>
        <taxon>Bacillati</taxon>
        <taxon>Bacillota</taxon>
        <taxon>Bacilli</taxon>
        <taxon>Bacillales</taxon>
        <taxon>Paenibacillaceae</taxon>
        <taxon>Paenibacillus</taxon>
    </lineage>
</organism>
<dbReference type="Gene3D" id="2.40.30.170">
    <property type="match status" value="1"/>
</dbReference>
<comment type="subcellular location">
    <subcellularLocation>
        <location evidence="1">Cell inner membrane</location>
        <topology evidence="1">Single-pass membrane protein</topology>
    </subcellularLocation>
</comment>